<dbReference type="EMBL" id="UINC01001193">
    <property type="protein sequence ID" value="SUZ73871.1"/>
    <property type="molecule type" value="Genomic_DNA"/>
</dbReference>
<gene>
    <name evidence="6" type="ORF">METZ01_LOCUS26725</name>
</gene>
<dbReference type="SMART" id="SM00732">
    <property type="entry name" value="YqgFc"/>
    <property type="match status" value="1"/>
</dbReference>
<dbReference type="InterPro" id="IPR037027">
    <property type="entry name" value="YqgF/RNaseH-like_dom_sf"/>
</dbReference>
<dbReference type="InterPro" id="IPR005227">
    <property type="entry name" value="YqgF"/>
</dbReference>
<evidence type="ECO:0000256" key="2">
    <source>
        <dbReference type="ARBA" id="ARBA00022517"/>
    </source>
</evidence>
<proteinExistence type="inferred from homology"/>
<feature type="domain" description="YqgF/RNase H-like" evidence="5">
    <location>
        <begin position="1"/>
        <end position="102"/>
    </location>
</feature>
<keyword evidence="2" id="KW-0690">Ribosome biogenesis</keyword>
<dbReference type="PANTHER" id="PTHR33317:SF4">
    <property type="entry name" value="POLYNUCLEOTIDYL TRANSFERASE, RIBONUCLEASE H-LIKE SUPERFAMILY PROTEIN"/>
    <property type="match status" value="1"/>
</dbReference>
<keyword evidence="3" id="KW-0540">Nuclease</keyword>
<name>A0A381Q3F0_9ZZZZ</name>
<reference evidence="6" key="1">
    <citation type="submission" date="2018-05" db="EMBL/GenBank/DDBJ databases">
        <authorList>
            <person name="Lanie J.A."/>
            <person name="Ng W.-L."/>
            <person name="Kazmierczak K.M."/>
            <person name="Andrzejewski T.M."/>
            <person name="Davidsen T.M."/>
            <person name="Wayne K.J."/>
            <person name="Tettelin H."/>
            <person name="Glass J.I."/>
            <person name="Rusch D."/>
            <person name="Podicherti R."/>
            <person name="Tsui H.-C.T."/>
            <person name="Winkler M.E."/>
        </authorList>
    </citation>
    <scope>NUCLEOTIDE SEQUENCE</scope>
</reference>
<accession>A0A381Q3F0</accession>
<evidence type="ECO:0000256" key="3">
    <source>
        <dbReference type="ARBA" id="ARBA00022722"/>
    </source>
</evidence>
<dbReference type="SUPFAM" id="SSF53098">
    <property type="entry name" value="Ribonuclease H-like"/>
    <property type="match status" value="1"/>
</dbReference>
<dbReference type="CDD" id="cd16964">
    <property type="entry name" value="YqgF"/>
    <property type="match status" value="1"/>
</dbReference>
<organism evidence="6">
    <name type="scientific">marine metagenome</name>
    <dbReference type="NCBI Taxonomy" id="408172"/>
    <lineage>
        <taxon>unclassified sequences</taxon>
        <taxon>metagenomes</taxon>
        <taxon>ecological metagenomes</taxon>
    </lineage>
</organism>
<dbReference type="PANTHER" id="PTHR33317">
    <property type="entry name" value="POLYNUCLEOTIDYL TRANSFERASE, RIBONUCLEASE H-LIKE SUPERFAMILY PROTEIN"/>
    <property type="match status" value="1"/>
</dbReference>
<dbReference type="InterPro" id="IPR012337">
    <property type="entry name" value="RNaseH-like_sf"/>
</dbReference>
<protein>
    <recommendedName>
        <fullName evidence="5">YqgF/RNase H-like domain-containing protein</fullName>
    </recommendedName>
</protein>
<dbReference type="AlphaFoldDB" id="A0A381Q3F0"/>
<dbReference type="Pfam" id="PF03652">
    <property type="entry name" value="RuvX"/>
    <property type="match status" value="1"/>
</dbReference>
<dbReference type="HAMAP" id="MF_00651">
    <property type="entry name" value="Nuclease_YqgF"/>
    <property type="match status" value="1"/>
</dbReference>
<dbReference type="GO" id="GO:0005829">
    <property type="term" value="C:cytosol"/>
    <property type="evidence" value="ECO:0007669"/>
    <property type="project" value="TreeGrafter"/>
</dbReference>
<dbReference type="GO" id="GO:0016787">
    <property type="term" value="F:hydrolase activity"/>
    <property type="evidence" value="ECO:0007669"/>
    <property type="project" value="UniProtKB-KW"/>
</dbReference>
<sequence>MRVLGIDLGERRVGVAVSDPTGSIAQPLPTLRRRTGRRMPLSTLQNLAEQYEVQEIVIGLPLAPSGGDTEWTRTVRETASKLEERSGLPVHLVDERFTSKAAERAVRHIGLPKKKREEKGRVDAAAAVLILQSWLDARARV</sequence>
<evidence type="ECO:0000313" key="6">
    <source>
        <dbReference type="EMBL" id="SUZ73871.1"/>
    </source>
</evidence>
<evidence type="ECO:0000259" key="5">
    <source>
        <dbReference type="SMART" id="SM00732"/>
    </source>
</evidence>
<dbReference type="GO" id="GO:0004518">
    <property type="term" value="F:nuclease activity"/>
    <property type="evidence" value="ECO:0007669"/>
    <property type="project" value="UniProtKB-KW"/>
</dbReference>
<dbReference type="GO" id="GO:0000967">
    <property type="term" value="P:rRNA 5'-end processing"/>
    <property type="evidence" value="ECO:0007669"/>
    <property type="project" value="TreeGrafter"/>
</dbReference>
<dbReference type="Gene3D" id="3.30.420.140">
    <property type="entry name" value="YqgF/RNase H-like domain"/>
    <property type="match status" value="1"/>
</dbReference>
<dbReference type="NCBIfam" id="TIGR00250">
    <property type="entry name" value="RNAse_H_YqgF"/>
    <property type="match status" value="1"/>
</dbReference>
<keyword evidence="1" id="KW-0963">Cytoplasm</keyword>
<keyword evidence="4" id="KW-0378">Hydrolase</keyword>
<dbReference type="InterPro" id="IPR006641">
    <property type="entry name" value="YqgF/RNaseH-like_dom"/>
</dbReference>
<evidence type="ECO:0000256" key="1">
    <source>
        <dbReference type="ARBA" id="ARBA00022490"/>
    </source>
</evidence>
<evidence type="ECO:0000256" key="4">
    <source>
        <dbReference type="ARBA" id="ARBA00022801"/>
    </source>
</evidence>